<reference evidence="2" key="1">
    <citation type="journal article" date="2017" name="Nat. Ecol. Evol.">
        <title>Genome expansion and lineage-specific genetic innovations in the forest pathogenic fungi Armillaria.</title>
        <authorList>
            <person name="Sipos G."/>
            <person name="Prasanna A.N."/>
            <person name="Walter M.C."/>
            <person name="O'Connor E."/>
            <person name="Balint B."/>
            <person name="Krizsan K."/>
            <person name="Kiss B."/>
            <person name="Hess J."/>
            <person name="Varga T."/>
            <person name="Slot J."/>
            <person name="Riley R."/>
            <person name="Boka B."/>
            <person name="Rigling D."/>
            <person name="Barry K."/>
            <person name="Lee J."/>
            <person name="Mihaltcheva S."/>
            <person name="LaButti K."/>
            <person name="Lipzen A."/>
            <person name="Waldron R."/>
            <person name="Moloney N.M."/>
            <person name="Sperisen C."/>
            <person name="Kredics L."/>
            <person name="Vagvoelgyi C."/>
            <person name="Patrignani A."/>
            <person name="Fitzpatrick D."/>
            <person name="Nagy I."/>
            <person name="Doyle S."/>
            <person name="Anderson J.B."/>
            <person name="Grigoriev I.V."/>
            <person name="Gueldener U."/>
            <person name="Muensterkoetter M."/>
            <person name="Nagy L.G."/>
        </authorList>
    </citation>
    <scope>NUCLEOTIDE SEQUENCE [LARGE SCALE GENOMIC DNA]</scope>
    <source>
        <strain evidence="2">C18/9</strain>
    </source>
</reference>
<protein>
    <submittedName>
        <fullName evidence="1">Uncharacterized protein</fullName>
    </submittedName>
</protein>
<evidence type="ECO:0000313" key="2">
    <source>
        <dbReference type="Proteomes" id="UP000219338"/>
    </source>
</evidence>
<dbReference type="EMBL" id="FUEG01000014">
    <property type="protein sequence ID" value="SJL11316.1"/>
    <property type="molecule type" value="Genomic_DNA"/>
</dbReference>
<dbReference type="Proteomes" id="UP000219338">
    <property type="component" value="Unassembled WGS sequence"/>
</dbReference>
<name>A0A284RRC2_ARMOS</name>
<keyword evidence="2" id="KW-1185">Reference proteome</keyword>
<gene>
    <name evidence="1" type="ORF">ARMOST_14719</name>
</gene>
<dbReference type="AlphaFoldDB" id="A0A284RRC2"/>
<proteinExistence type="predicted"/>
<evidence type="ECO:0000313" key="1">
    <source>
        <dbReference type="EMBL" id="SJL11316.1"/>
    </source>
</evidence>
<accession>A0A284RRC2</accession>
<sequence length="54" mass="5904">MTKEMRRTDGFQGDTFTVGATMAVGVSTMNDVRCQTSQVPAFRSIQGSDSEKEI</sequence>
<organism evidence="1 2">
    <name type="scientific">Armillaria ostoyae</name>
    <name type="common">Armillaria root rot fungus</name>
    <dbReference type="NCBI Taxonomy" id="47428"/>
    <lineage>
        <taxon>Eukaryota</taxon>
        <taxon>Fungi</taxon>
        <taxon>Dikarya</taxon>
        <taxon>Basidiomycota</taxon>
        <taxon>Agaricomycotina</taxon>
        <taxon>Agaricomycetes</taxon>
        <taxon>Agaricomycetidae</taxon>
        <taxon>Agaricales</taxon>
        <taxon>Marasmiineae</taxon>
        <taxon>Physalacriaceae</taxon>
        <taxon>Armillaria</taxon>
    </lineage>
</organism>